<name>A0A6G1I6E3_9PEZI</name>
<gene>
    <name evidence="1" type="ORF">EJ06DRAFT_296042</name>
</gene>
<keyword evidence="2" id="KW-1185">Reference proteome</keyword>
<dbReference type="AlphaFoldDB" id="A0A6G1I6E3"/>
<organism evidence="1 2">
    <name type="scientific">Trichodelitschia bisporula</name>
    <dbReference type="NCBI Taxonomy" id="703511"/>
    <lineage>
        <taxon>Eukaryota</taxon>
        <taxon>Fungi</taxon>
        <taxon>Dikarya</taxon>
        <taxon>Ascomycota</taxon>
        <taxon>Pezizomycotina</taxon>
        <taxon>Dothideomycetes</taxon>
        <taxon>Dothideomycetes incertae sedis</taxon>
        <taxon>Phaeotrichales</taxon>
        <taxon>Phaeotrichaceae</taxon>
        <taxon>Trichodelitschia</taxon>
    </lineage>
</organism>
<dbReference type="EMBL" id="ML996689">
    <property type="protein sequence ID" value="KAF2403832.1"/>
    <property type="molecule type" value="Genomic_DNA"/>
</dbReference>
<dbReference type="Proteomes" id="UP000799640">
    <property type="component" value="Unassembled WGS sequence"/>
</dbReference>
<reference evidence="1" key="1">
    <citation type="journal article" date="2020" name="Stud. Mycol.">
        <title>101 Dothideomycetes genomes: a test case for predicting lifestyles and emergence of pathogens.</title>
        <authorList>
            <person name="Haridas S."/>
            <person name="Albert R."/>
            <person name="Binder M."/>
            <person name="Bloem J."/>
            <person name="Labutti K."/>
            <person name="Salamov A."/>
            <person name="Andreopoulos B."/>
            <person name="Baker S."/>
            <person name="Barry K."/>
            <person name="Bills G."/>
            <person name="Bluhm B."/>
            <person name="Cannon C."/>
            <person name="Castanera R."/>
            <person name="Culley D."/>
            <person name="Daum C."/>
            <person name="Ezra D."/>
            <person name="Gonzalez J."/>
            <person name="Henrissat B."/>
            <person name="Kuo A."/>
            <person name="Liang C."/>
            <person name="Lipzen A."/>
            <person name="Lutzoni F."/>
            <person name="Magnuson J."/>
            <person name="Mondo S."/>
            <person name="Nolan M."/>
            <person name="Ohm R."/>
            <person name="Pangilinan J."/>
            <person name="Park H.-J."/>
            <person name="Ramirez L."/>
            <person name="Alfaro M."/>
            <person name="Sun H."/>
            <person name="Tritt A."/>
            <person name="Yoshinaga Y."/>
            <person name="Zwiers L.-H."/>
            <person name="Turgeon B."/>
            <person name="Goodwin S."/>
            <person name="Spatafora J."/>
            <person name="Crous P."/>
            <person name="Grigoriev I."/>
        </authorList>
    </citation>
    <scope>NUCLEOTIDE SEQUENCE</scope>
    <source>
        <strain evidence="1">CBS 262.69</strain>
    </source>
</reference>
<protein>
    <submittedName>
        <fullName evidence="1">Uncharacterized protein</fullName>
    </submittedName>
</protein>
<accession>A0A6G1I6E3</accession>
<sequence>MRYVRMRGKLWGKKDAGRPGLNGLCALTRKPSQKHGQVVVDSYRHSRGIQGSAEPNWLSLQNGLGEESCSECVAEEAKEASWNKRKQKSRWQFAGDAGGQLAADHLMFYPVKTSSRPGQLYKMRAGRAMPRLLSGKEELLGKDEMKGRWHDVGIAFAPICDRSVGGTSTISSSPPNRTTSTRFSGQFASLVSARLRLPNPVVHIITSAKKGPKSLASPR</sequence>
<proteinExistence type="predicted"/>
<evidence type="ECO:0000313" key="1">
    <source>
        <dbReference type="EMBL" id="KAF2403832.1"/>
    </source>
</evidence>
<evidence type="ECO:0000313" key="2">
    <source>
        <dbReference type="Proteomes" id="UP000799640"/>
    </source>
</evidence>